<evidence type="ECO:0000259" key="17">
    <source>
        <dbReference type="PROSITE" id="PS50862"/>
    </source>
</evidence>
<keyword evidence="10 14" id="KW-0648">Protein biosynthesis</keyword>
<dbReference type="EC" id="6.1.1.7" evidence="14"/>
<feature type="binding site" evidence="14">
    <location>
        <position position="566"/>
    </location>
    <ligand>
        <name>Zn(2+)</name>
        <dbReference type="ChEBI" id="CHEBI:29105"/>
    </ligand>
</feature>
<dbReference type="GO" id="GO:0002161">
    <property type="term" value="F:aminoacyl-tRNA deacylase activity"/>
    <property type="evidence" value="ECO:0007669"/>
    <property type="project" value="TreeGrafter"/>
</dbReference>
<dbReference type="FunFam" id="3.30.980.10:FF:000004">
    <property type="entry name" value="Alanine--tRNA ligase, cytoplasmic"/>
    <property type="match status" value="1"/>
</dbReference>
<dbReference type="InterPro" id="IPR018164">
    <property type="entry name" value="Ala-tRNA-synth_IIc_N"/>
</dbReference>
<comment type="subcellular location">
    <subcellularLocation>
        <location evidence="14">Cytoplasm</location>
    </subcellularLocation>
</comment>
<evidence type="ECO:0000256" key="14">
    <source>
        <dbReference type="HAMAP-Rule" id="MF_00036"/>
    </source>
</evidence>
<dbReference type="FunFam" id="3.30.930.10:FF:000046">
    <property type="entry name" value="Alanine--tRNA ligase"/>
    <property type="match status" value="1"/>
</dbReference>
<dbReference type="CDD" id="cd00673">
    <property type="entry name" value="AlaRS_core"/>
    <property type="match status" value="1"/>
</dbReference>
<feature type="binding site" evidence="14">
    <location>
        <position position="570"/>
    </location>
    <ligand>
        <name>Zn(2+)</name>
        <dbReference type="ChEBI" id="CHEBI:29105"/>
    </ligand>
</feature>
<keyword evidence="19" id="KW-1185">Reference proteome</keyword>
<comment type="function">
    <text evidence="12 14">Catalyzes the attachment of alanine to tRNA(Ala) in a two-step reaction: alanine is first activated by ATP to form Ala-AMP and then transferred to the acceptor end of tRNA(Ala). Also edits incorrectly charged Ser-tRNA(Ala) and Gly-tRNA(Ala) via its editing domain.</text>
</comment>
<keyword evidence="5 14" id="KW-0479">Metal-binding</keyword>
<dbReference type="Gene3D" id="2.40.30.130">
    <property type="match status" value="1"/>
</dbReference>
<dbReference type="SUPFAM" id="SSF50447">
    <property type="entry name" value="Translation proteins"/>
    <property type="match status" value="1"/>
</dbReference>
<dbReference type="InterPro" id="IPR018162">
    <property type="entry name" value="Ala-tRNA-ligase_IIc_anticod-bd"/>
</dbReference>
<gene>
    <name evidence="14" type="primary">alaS</name>
    <name evidence="18" type="ORF">RU86_GL002206</name>
</gene>
<keyword evidence="7 14" id="KW-0862">Zinc</keyword>
<dbReference type="NCBIfam" id="TIGR00344">
    <property type="entry name" value="alaS"/>
    <property type="match status" value="1"/>
</dbReference>
<dbReference type="GO" id="GO:0140096">
    <property type="term" value="F:catalytic activity, acting on a protein"/>
    <property type="evidence" value="ECO:0007669"/>
    <property type="project" value="UniProtKB-ARBA"/>
</dbReference>
<keyword evidence="9 14" id="KW-0694">RNA-binding</keyword>
<evidence type="ECO:0000313" key="19">
    <source>
        <dbReference type="Proteomes" id="UP000218282"/>
    </source>
</evidence>
<dbReference type="Pfam" id="PF07973">
    <property type="entry name" value="tRNA_SAD"/>
    <property type="match status" value="1"/>
</dbReference>
<dbReference type="Gene3D" id="3.10.310.40">
    <property type="match status" value="1"/>
</dbReference>
<dbReference type="PROSITE" id="PS50860">
    <property type="entry name" value="AA_TRNA_LIGASE_II_ALA"/>
    <property type="match status" value="1"/>
</dbReference>
<dbReference type="InterPro" id="IPR018163">
    <property type="entry name" value="Thr/Ala-tRNA-synth_IIc_edit"/>
</dbReference>
<dbReference type="HAMAP" id="MF_00036_B">
    <property type="entry name" value="Ala_tRNA_synth_B"/>
    <property type="match status" value="1"/>
</dbReference>
<evidence type="ECO:0000259" key="16">
    <source>
        <dbReference type="PROSITE" id="PS50860"/>
    </source>
</evidence>
<evidence type="ECO:0000256" key="1">
    <source>
        <dbReference type="ARBA" id="ARBA00008226"/>
    </source>
</evidence>
<dbReference type="Gene3D" id="3.30.54.20">
    <property type="match status" value="1"/>
</dbReference>
<dbReference type="PRINTS" id="PR00980">
    <property type="entry name" value="TRNASYNTHALA"/>
</dbReference>
<dbReference type="GO" id="GO:0006419">
    <property type="term" value="P:alanyl-tRNA aminoacylation"/>
    <property type="evidence" value="ECO:0007669"/>
    <property type="project" value="UniProtKB-UniRule"/>
</dbReference>
<dbReference type="InterPro" id="IPR003156">
    <property type="entry name" value="DHHA1_dom"/>
</dbReference>
<sequence>MKKMTSQEVRQMFLDFFKSKGHVIEPSVSLVPVNDPTLLWINSGVATLKKYFDGSVIPENPRITNAQKAIRTNDIENVGKTARHHTMFEMLGNFSIGDYFRKEAIEWGFELLTSSEWFEFPVEKLYMTYYPADMDSYNRWIEVGVSPDHLIPIEDNFWEIGAGPSGPDTEIFFDRGEAFDPENIGLKLLAEDIENDRYIEIWNIVLSQFNANPSVPRSEYEELPHKNIDTGMGLERMVAVIQGAHTNFETDLFMPIIRQIEQLSGKTYDPYGDSMSFKVIADHIRSLSFAIGDGALPGNEGRGYVLRRLLRRAVMHGRKLGINDTFLYKLVKVVGDIMQSYYPEVLEKREFIEKIVTREEETFARTIDAGSKLFDEVITKLKSENQATLDGADIFKLYDTYGFPVELTEELAEDAGFKIDHAGFEAAMKAQQERARAAVVKGGSMNKQSEVLTALTVTSEFSYTVQKLSSPLVAIVQDDKRVKTAKGLAQVVFSETPFYAEMGGQVADHGVIMDQAGVVVATVTDVQKAPNGQALHTVEIVTELFENETYTLAIDLKRRNSVIKNHTATHLLHAALHTILGNHATQAGSLNEVDFLRFDFTHFSAVTADELTEIERQVNEEIWNAIDVLTVETDVATAKEMGALALFGEKYGKTVRVVTIGDYSVELCGGTHVGNTSEIGLFKIIKEEGIGSGTRRIIALTGQKAFEAFKDQEAILKDIQGLVKSPQASQTVAKVENLQADLKEAQKNLESLSAKMASAQSDEVFQNVKTANGVSYIAEKVTAKDAGALRSLADIWKQKNSSDVLVLVAQIDEKANLLVASQNSDIKAGNLVKALAPFIDGRGGGKPDMAMAGGTNPAGISELLEQVGANL</sequence>
<evidence type="ECO:0000256" key="15">
    <source>
        <dbReference type="SAM" id="Coils"/>
    </source>
</evidence>
<dbReference type="InterPro" id="IPR050058">
    <property type="entry name" value="Ala-tRNA_ligase"/>
</dbReference>
<dbReference type="Proteomes" id="UP000218282">
    <property type="component" value="Unassembled WGS sequence"/>
</dbReference>
<evidence type="ECO:0000256" key="12">
    <source>
        <dbReference type="ARBA" id="ARBA00024779"/>
    </source>
</evidence>
<dbReference type="GO" id="GO:0016740">
    <property type="term" value="F:transferase activity"/>
    <property type="evidence" value="ECO:0007669"/>
    <property type="project" value="UniProtKB-ARBA"/>
</dbReference>
<evidence type="ECO:0000256" key="3">
    <source>
        <dbReference type="ARBA" id="ARBA00022555"/>
    </source>
</evidence>
<dbReference type="Pfam" id="PF02272">
    <property type="entry name" value="DHHA1"/>
    <property type="match status" value="1"/>
</dbReference>
<feature type="coiled-coil region" evidence="15">
    <location>
        <begin position="728"/>
        <end position="762"/>
    </location>
</feature>
<dbReference type="InterPro" id="IPR009000">
    <property type="entry name" value="Transl_B-barrel_sf"/>
</dbReference>
<dbReference type="InterPro" id="IPR018165">
    <property type="entry name" value="Ala-tRNA-synth_IIc_core"/>
</dbReference>
<keyword evidence="2 14" id="KW-0963">Cytoplasm</keyword>
<feature type="binding site" evidence="14">
    <location>
        <position position="668"/>
    </location>
    <ligand>
        <name>Zn(2+)</name>
        <dbReference type="ChEBI" id="CHEBI:29105"/>
    </ligand>
</feature>
<dbReference type="GO" id="GO:0005829">
    <property type="term" value="C:cytosol"/>
    <property type="evidence" value="ECO:0007669"/>
    <property type="project" value="TreeGrafter"/>
</dbReference>
<dbReference type="GO" id="GO:0008270">
    <property type="term" value="F:zinc ion binding"/>
    <property type="evidence" value="ECO:0007669"/>
    <property type="project" value="UniProtKB-UniRule"/>
</dbReference>
<dbReference type="Gene3D" id="3.30.930.10">
    <property type="entry name" value="Bira Bifunctional Protein, Domain 2"/>
    <property type="match status" value="1"/>
</dbReference>
<dbReference type="PROSITE" id="PS50862">
    <property type="entry name" value="AA_TRNA_LIGASE_II"/>
    <property type="match status" value="1"/>
</dbReference>
<evidence type="ECO:0000256" key="13">
    <source>
        <dbReference type="ARBA" id="ARBA00048300"/>
    </source>
</evidence>
<dbReference type="SUPFAM" id="SSF55186">
    <property type="entry name" value="ThrRS/AlaRS common domain"/>
    <property type="match status" value="1"/>
</dbReference>
<evidence type="ECO:0000256" key="10">
    <source>
        <dbReference type="ARBA" id="ARBA00022917"/>
    </source>
</evidence>
<feature type="domain" description="Aminoacyl-transfer RNA synthetases class-II family profile" evidence="17">
    <location>
        <begin position="62"/>
        <end position="255"/>
    </location>
</feature>
<keyword evidence="6 14" id="KW-0547">Nucleotide-binding</keyword>
<dbReference type="GO" id="GO:0004813">
    <property type="term" value="F:alanine-tRNA ligase activity"/>
    <property type="evidence" value="ECO:0007669"/>
    <property type="project" value="UniProtKB-UniRule"/>
</dbReference>
<dbReference type="AlphaFoldDB" id="A0A2A5RZX5"/>
<evidence type="ECO:0000313" key="18">
    <source>
        <dbReference type="EMBL" id="PCS06763.1"/>
    </source>
</evidence>
<dbReference type="FunFam" id="3.10.310.40:FF:000001">
    <property type="entry name" value="Alanine--tRNA ligase"/>
    <property type="match status" value="1"/>
</dbReference>
<evidence type="ECO:0000256" key="11">
    <source>
        <dbReference type="ARBA" id="ARBA00023146"/>
    </source>
</evidence>
<dbReference type="InterPro" id="IPR006195">
    <property type="entry name" value="aa-tRNA-synth_II"/>
</dbReference>
<dbReference type="InterPro" id="IPR045864">
    <property type="entry name" value="aa-tRNA-synth_II/BPL/LPL"/>
</dbReference>
<evidence type="ECO:0000256" key="2">
    <source>
        <dbReference type="ARBA" id="ARBA00022490"/>
    </source>
</evidence>
<dbReference type="InterPro" id="IPR023033">
    <property type="entry name" value="Ala_tRNA_ligase_euk/bac"/>
</dbReference>
<dbReference type="PANTHER" id="PTHR11777">
    <property type="entry name" value="ALANYL-TRNA SYNTHETASE"/>
    <property type="match status" value="1"/>
</dbReference>
<dbReference type="SMART" id="SM00863">
    <property type="entry name" value="tRNA_SAD"/>
    <property type="match status" value="1"/>
</dbReference>
<proteinExistence type="inferred from homology"/>
<dbReference type="InterPro" id="IPR012947">
    <property type="entry name" value="tRNA_SAD"/>
</dbReference>
<dbReference type="GO" id="GO:0000049">
    <property type="term" value="F:tRNA binding"/>
    <property type="evidence" value="ECO:0007669"/>
    <property type="project" value="UniProtKB-KW"/>
</dbReference>
<dbReference type="SUPFAM" id="SSF101353">
    <property type="entry name" value="Putative anticodon-binding domain of alanyl-tRNA synthetase (AlaRS)"/>
    <property type="match status" value="1"/>
</dbReference>
<dbReference type="GO" id="GO:0005524">
    <property type="term" value="F:ATP binding"/>
    <property type="evidence" value="ECO:0007669"/>
    <property type="project" value="UniProtKB-UniRule"/>
</dbReference>
<dbReference type="EMBL" id="JXJW01000009">
    <property type="protein sequence ID" value="PCS06763.1"/>
    <property type="molecule type" value="Genomic_DNA"/>
</dbReference>
<dbReference type="SUPFAM" id="SSF55681">
    <property type="entry name" value="Class II aaRS and biotin synthetases"/>
    <property type="match status" value="1"/>
</dbReference>
<keyword evidence="8 14" id="KW-0067">ATP-binding</keyword>
<dbReference type="Gene3D" id="6.10.250.550">
    <property type="match status" value="1"/>
</dbReference>
<comment type="cofactor">
    <cofactor evidence="14">
        <name>Zn(2+)</name>
        <dbReference type="ChEBI" id="CHEBI:29105"/>
    </cofactor>
    <text evidence="14">Binds 1 zinc ion per subunit.</text>
</comment>
<dbReference type="InterPro" id="IPR002318">
    <property type="entry name" value="Ala-tRNA-lgiase_IIc"/>
</dbReference>
<organism evidence="18 19">
    <name type="scientific">Pseudolactococcus piscium</name>
    <dbReference type="NCBI Taxonomy" id="1364"/>
    <lineage>
        <taxon>Bacteria</taxon>
        <taxon>Bacillati</taxon>
        <taxon>Bacillota</taxon>
        <taxon>Bacilli</taxon>
        <taxon>Lactobacillales</taxon>
        <taxon>Streptococcaceae</taxon>
        <taxon>Pseudolactococcus</taxon>
    </lineage>
</organism>
<comment type="catalytic activity">
    <reaction evidence="13 14">
        <text>tRNA(Ala) + L-alanine + ATP = L-alanyl-tRNA(Ala) + AMP + diphosphate</text>
        <dbReference type="Rhea" id="RHEA:12540"/>
        <dbReference type="Rhea" id="RHEA-COMP:9657"/>
        <dbReference type="Rhea" id="RHEA-COMP:9923"/>
        <dbReference type="ChEBI" id="CHEBI:30616"/>
        <dbReference type="ChEBI" id="CHEBI:33019"/>
        <dbReference type="ChEBI" id="CHEBI:57972"/>
        <dbReference type="ChEBI" id="CHEBI:78442"/>
        <dbReference type="ChEBI" id="CHEBI:78497"/>
        <dbReference type="ChEBI" id="CHEBI:456215"/>
        <dbReference type="EC" id="6.1.1.7"/>
    </reaction>
</comment>
<feature type="domain" description="Alanyl-transfer RNA synthetases family profile" evidence="16">
    <location>
        <begin position="4"/>
        <end position="711"/>
    </location>
</feature>
<evidence type="ECO:0000256" key="4">
    <source>
        <dbReference type="ARBA" id="ARBA00022598"/>
    </source>
</evidence>
<protein>
    <recommendedName>
        <fullName evidence="14">Alanine--tRNA ligase</fullName>
        <ecNumber evidence="14">6.1.1.7</ecNumber>
    </recommendedName>
    <alternativeName>
        <fullName evidence="14">Alanyl-tRNA synthetase</fullName>
        <shortName evidence="14">AlaRS</shortName>
    </alternativeName>
</protein>
<accession>A0A2A5RZX5</accession>
<name>A0A2A5RZX5_9LACT</name>
<evidence type="ECO:0000256" key="8">
    <source>
        <dbReference type="ARBA" id="ARBA00022840"/>
    </source>
</evidence>
<dbReference type="RefSeq" id="WP_096814381.1">
    <property type="nucleotide sequence ID" value="NZ_JXJW01000009.1"/>
</dbReference>
<dbReference type="FunFam" id="3.30.54.20:FF:000001">
    <property type="entry name" value="Alanine--tRNA ligase"/>
    <property type="match status" value="1"/>
</dbReference>
<dbReference type="Gene3D" id="3.30.980.10">
    <property type="entry name" value="Threonyl-trna Synthetase, Chain A, domain 2"/>
    <property type="match status" value="1"/>
</dbReference>
<comment type="caution">
    <text evidence="18">The sequence shown here is derived from an EMBL/GenBank/DDBJ whole genome shotgun (WGS) entry which is preliminary data.</text>
</comment>
<comment type="domain">
    <text evidence="14">Consists of three domains; the N-terminal catalytic domain, the editing domain and the C-terminal C-Ala domain. The editing domain removes incorrectly charged amino acids, while the C-Ala domain, along with tRNA(Ala), serves as a bridge to cooperatively bring together the editing and aminoacylation centers thus stimulating deacylation of misacylated tRNAs.</text>
</comment>
<evidence type="ECO:0000256" key="7">
    <source>
        <dbReference type="ARBA" id="ARBA00022833"/>
    </source>
</evidence>
<evidence type="ECO:0000256" key="5">
    <source>
        <dbReference type="ARBA" id="ARBA00022723"/>
    </source>
</evidence>
<evidence type="ECO:0000256" key="6">
    <source>
        <dbReference type="ARBA" id="ARBA00022741"/>
    </source>
</evidence>
<feature type="binding site" evidence="14">
    <location>
        <position position="672"/>
    </location>
    <ligand>
        <name>Zn(2+)</name>
        <dbReference type="ChEBI" id="CHEBI:29105"/>
    </ligand>
</feature>
<reference evidence="18 19" key="1">
    <citation type="submission" date="2014-12" db="EMBL/GenBank/DDBJ databases">
        <title>Draft genome sequences of 10 type strains of Lactococcus.</title>
        <authorList>
            <person name="Sun Z."/>
            <person name="Zhong Z."/>
            <person name="Liu W."/>
            <person name="Zhang W."/>
            <person name="Zhang H."/>
        </authorList>
    </citation>
    <scope>NUCLEOTIDE SEQUENCE [LARGE SCALE GENOMIC DNA]</scope>
    <source>
        <strain evidence="18 19">DSM 6634</strain>
    </source>
</reference>
<keyword evidence="15" id="KW-0175">Coiled coil</keyword>
<keyword evidence="11 14" id="KW-0030">Aminoacyl-tRNA synthetase</keyword>
<comment type="similarity">
    <text evidence="1 14">Belongs to the class-II aminoacyl-tRNA synthetase family.</text>
</comment>
<keyword evidence="4 14" id="KW-0436">Ligase</keyword>
<keyword evidence="3 14" id="KW-0820">tRNA-binding</keyword>
<evidence type="ECO:0000256" key="9">
    <source>
        <dbReference type="ARBA" id="ARBA00022884"/>
    </source>
</evidence>
<dbReference type="PANTHER" id="PTHR11777:SF9">
    <property type="entry name" value="ALANINE--TRNA LIGASE, CYTOPLASMIC"/>
    <property type="match status" value="1"/>
</dbReference>
<dbReference type="Pfam" id="PF01411">
    <property type="entry name" value="tRNA-synt_2c"/>
    <property type="match status" value="1"/>
</dbReference>